<dbReference type="GO" id="GO:0032993">
    <property type="term" value="C:protein-DNA complex"/>
    <property type="evidence" value="ECO:0007669"/>
    <property type="project" value="TreeGrafter"/>
</dbReference>
<keyword evidence="3" id="KW-0804">Transcription</keyword>
<accession>A0A1Y4M002</accession>
<keyword evidence="9" id="KW-1185">Reference proteome</keyword>
<dbReference type="EMBL" id="NFKM01000005">
    <property type="protein sequence ID" value="OUP61229.1"/>
    <property type="molecule type" value="Genomic_DNA"/>
</dbReference>
<reference evidence="9" key="1">
    <citation type="submission" date="2017-04" db="EMBL/GenBank/DDBJ databases">
        <title>Function of individual gut microbiota members based on whole genome sequencing of pure cultures obtained from chicken caecum.</title>
        <authorList>
            <person name="Medvecky M."/>
            <person name="Cejkova D."/>
            <person name="Polansky O."/>
            <person name="Karasova D."/>
            <person name="Kubasova T."/>
            <person name="Cizek A."/>
            <person name="Rychlik I."/>
        </authorList>
    </citation>
    <scope>NUCLEOTIDE SEQUENCE [LARGE SCALE GENOMIC DNA]</scope>
    <source>
        <strain evidence="9">An178</strain>
    </source>
</reference>
<feature type="DNA-binding region" description="OmpR/PhoB-type" evidence="5">
    <location>
        <begin position="127"/>
        <end position="223"/>
    </location>
</feature>
<evidence type="ECO:0000256" key="4">
    <source>
        <dbReference type="PROSITE-ProRule" id="PRU00169"/>
    </source>
</evidence>
<dbReference type="SMART" id="SM00862">
    <property type="entry name" value="Trans_reg_C"/>
    <property type="match status" value="1"/>
</dbReference>
<dbReference type="Gene3D" id="3.40.50.2300">
    <property type="match status" value="1"/>
</dbReference>
<dbReference type="GO" id="GO:0000976">
    <property type="term" value="F:transcription cis-regulatory region binding"/>
    <property type="evidence" value="ECO:0007669"/>
    <property type="project" value="TreeGrafter"/>
</dbReference>
<feature type="modified residue" description="4-aspartylphosphate" evidence="4">
    <location>
        <position position="53"/>
    </location>
</feature>
<evidence type="ECO:0000259" key="6">
    <source>
        <dbReference type="PROSITE" id="PS50110"/>
    </source>
</evidence>
<dbReference type="Gene3D" id="1.10.10.10">
    <property type="entry name" value="Winged helix-like DNA-binding domain superfamily/Winged helix DNA-binding domain"/>
    <property type="match status" value="1"/>
</dbReference>
<dbReference type="Gene3D" id="6.10.250.690">
    <property type="match status" value="1"/>
</dbReference>
<dbReference type="InterPro" id="IPR001867">
    <property type="entry name" value="OmpR/PhoB-type_DNA-bd"/>
</dbReference>
<dbReference type="PANTHER" id="PTHR48111">
    <property type="entry name" value="REGULATOR OF RPOS"/>
    <property type="match status" value="1"/>
</dbReference>
<evidence type="ECO:0000256" key="2">
    <source>
        <dbReference type="ARBA" id="ARBA00023125"/>
    </source>
</evidence>
<dbReference type="InterPro" id="IPR011006">
    <property type="entry name" value="CheY-like_superfamily"/>
</dbReference>
<dbReference type="SUPFAM" id="SSF46894">
    <property type="entry name" value="C-terminal effector domain of the bipartite response regulators"/>
    <property type="match status" value="1"/>
</dbReference>
<evidence type="ECO:0000313" key="8">
    <source>
        <dbReference type="EMBL" id="OUP61229.1"/>
    </source>
</evidence>
<dbReference type="Pfam" id="PF00072">
    <property type="entry name" value="Response_reg"/>
    <property type="match status" value="1"/>
</dbReference>
<feature type="domain" description="OmpR/PhoB-type" evidence="7">
    <location>
        <begin position="127"/>
        <end position="223"/>
    </location>
</feature>
<dbReference type="InterPro" id="IPR016032">
    <property type="entry name" value="Sig_transdc_resp-reg_C-effctor"/>
</dbReference>
<dbReference type="Pfam" id="PF00486">
    <property type="entry name" value="Trans_reg_C"/>
    <property type="match status" value="1"/>
</dbReference>
<keyword evidence="2 5" id="KW-0238">DNA-binding</keyword>
<dbReference type="PROSITE" id="PS50110">
    <property type="entry name" value="RESPONSE_REGULATORY"/>
    <property type="match status" value="1"/>
</dbReference>
<keyword evidence="1" id="KW-0805">Transcription regulation</keyword>
<keyword evidence="4" id="KW-0597">Phosphoprotein</keyword>
<protein>
    <submittedName>
        <fullName evidence="8">DNA-binding response regulator</fullName>
    </submittedName>
</protein>
<evidence type="ECO:0000259" key="7">
    <source>
        <dbReference type="PROSITE" id="PS51755"/>
    </source>
</evidence>
<comment type="caution">
    <text evidence="8">The sequence shown here is derived from an EMBL/GenBank/DDBJ whole genome shotgun (WGS) entry which is preliminary data.</text>
</comment>
<sequence length="223" mass="26226">MVYKIFIVEDDKVISQKMAEFLSSWNYQVRQVHDFSKIMEEFIAFDPDLILMDITLPHLNGYHWTLEIRKFSKVPILFVSSANDDMNIVMAISQGADDYITKPFDLQVLAAKIQALLRRTYDFNSQSHFIEHKGVRFNVEDNTVSFQDKSIELTKNEAKVLRLLLERKNSIVSRDDLMEYLWKTDYYVDENALSVNVNRLRKKLEQIDVRDFIITKKGIGYLV</sequence>
<dbReference type="Proteomes" id="UP000195447">
    <property type="component" value="Unassembled WGS sequence"/>
</dbReference>
<evidence type="ECO:0000256" key="3">
    <source>
        <dbReference type="ARBA" id="ARBA00023163"/>
    </source>
</evidence>
<proteinExistence type="predicted"/>
<dbReference type="SMART" id="SM00448">
    <property type="entry name" value="REC"/>
    <property type="match status" value="1"/>
</dbReference>
<gene>
    <name evidence="8" type="ORF">B5F14_03850</name>
</gene>
<dbReference type="GO" id="GO:0006355">
    <property type="term" value="P:regulation of DNA-templated transcription"/>
    <property type="evidence" value="ECO:0007669"/>
    <property type="project" value="InterPro"/>
</dbReference>
<dbReference type="AlphaFoldDB" id="A0A1Y4M002"/>
<evidence type="ECO:0000256" key="5">
    <source>
        <dbReference type="PROSITE-ProRule" id="PRU01091"/>
    </source>
</evidence>
<dbReference type="PANTHER" id="PTHR48111:SF43">
    <property type="entry name" value="STAGE 0 SPORULATION PROTEIN A HOMOLOG"/>
    <property type="match status" value="1"/>
</dbReference>
<dbReference type="InterPro" id="IPR036388">
    <property type="entry name" value="WH-like_DNA-bd_sf"/>
</dbReference>
<dbReference type="InterPro" id="IPR039420">
    <property type="entry name" value="WalR-like"/>
</dbReference>
<organism evidence="8 9">
    <name type="scientific">Faecalitalea cylindroides</name>
    <dbReference type="NCBI Taxonomy" id="39483"/>
    <lineage>
        <taxon>Bacteria</taxon>
        <taxon>Bacillati</taxon>
        <taxon>Bacillota</taxon>
        <taxon>Erysipelotrichia</taxon>
        <taxon>Erysipelotrichales</taxon>
        <taxon>Erysipelotrichaceae</taxon>
        <taxon>Faecalitalea</taxon>
    </lineage>
</organism>
<dbReference type="CDD" id="cd00383">
    <property type="entry name" value="trans_reg_C"/>
    <property type="match status" value="1"/>
</dbReference>
<dbReference type="GO" id="GO:0000156">
    <property type="term" value="F:phosphorelay response regulator activity"/>
    <property type="evidence" value="ECO:0007669"/>
    <property type="project" value="TreeGrafter"/>
</dbReference>
<dbReference type="RefSeq" id="WP_087158412.1">
    <property type="nucleotide sequence ID" value="NZ_NFKM01000005.1"/>
</dbReference>
<dbReference type="SUPFAM" id="SSF52172">
    <property type="entry name" value="CheY-like"/>
    <property type="match status" value="1"/>
</dbReference>
<dbReference type="InterPro" id="IPR001789">
    <property type="entry name" value="Sig_transdc_resp-reg_receiver"/>
</dbReference>
<evidence type="ECO:0000256" key="1">
    <source>
        <dbReference type="ARBA" id="ARBA00023015"/>
    </source>
</evidence>
<dbReference type="PROSITE" id="PS51755">
    <property type="entry name" value="OMPR_PHOB"/>
    <property type="match status" value="1"/>
</dbReference>
<feature type="domain" description="Response regulatory" evidence="6">
    <location>
        <begin position="4"/>
        <end position="117"/>
    </location>
</feature>
<evidence type="ECO:0000313" key="9">
    <source>
        <dbReference type="Proteomes" id="UP000195447"/>
    </source>
</evidence>
<dbReference type="GO" id="GO:0005829">
    <property type="term" value="C:cytosol"/>
    <property type="evidence" value="ECO:0007669"/>
    <property type="project" value="TreeGrafter"/>
</dbReference>
<name>A0A1Y4M002_9FIRM</name>